<evidence type="ECO:0000256" key="1">
    <source>
        <dbReference type="SAM" id="MobiDB-lite"/>
    </source>
</evidence>
<dbReference type="Gene3D" id="2.40.50.140">
    <property type="entry name" value="Nucleic acid-binding proteins"/>
    <property type="match status" value="1"/>
</dbReference>
<proteinExistence type="predicted"/>
<evidence type="ECO:0000259" key="2">
    <source>
        <dbReference type="PROSITE" id="PS51857"/>
    </source>
</evidence>
<evidence type="ECO:0000313" key="3">
    <source>
        <dbReference type="EMBL" id="CAE4670874.1"/>
    </source>
</evidence>
<dbReference type="InterPro" id="IPR002059">
    <property type="entry name" value="CSP_DNA-bd"/>
</dbReference>
<dbReference type="EMBL" id="HBNR01091575">
    <property type="protein sequence ID" value="CAE4670874.1"/>
    <property type="molecule type" value="Transcribed_RNA"/>
</dbReference>
<dbReference type="GO" id="GO:0003676">
    <property type="term" value="F:nucleic acid binding"/>
    <property type="evidence" value="ECO:0007669"/>
    <property type="project" value="InterPro"/>
</dbReference>
<reference evidence="3" key="1">
    <citation type="submission" date="2021-01" db="EMBL/GenBank/DDBJ databases">
        <authorList>
            <person name="Corre E."/>
            <person name="Pelletier E."/>
            <person name="Niang G."/>
            <person name="Scheremetjew M."/>
            <person name="Finn R."/>
            <person name="Kale V."/>
            <person name="Holt S."/>
            <person name="Cochrane G."/>
            <person name="Meng A."/>
            <person name="Brown T."/>
            <person name="Cohen L."/>
        </authorList>
    </citation>
    <scope>NUCLEOTIDE SEQUENCE</scope>
    <source>
        <strain evidence="3">CCMP3105</strain>
    </source>
</reference>
<dbReference type="SUPFAM" id="SSF50249">
    <property type="entry name" value="Nucleic acid-binding proteins"/>
    <property type="match status" value="1"/>
</dbReference>
<dbReference type="AlphaFoldDB" id="A0A7S4TAH6"/>
<sequence length="286" mass="29718">MREIADHAQQSMRMSGLDPGEQALGGPAVCTAATGLPAAFAGTGLAAPAATATRLPAAFSPPGARAAAVAPPQVATLGTPPGCSAVQSAGGTAAVSPAAAGPAALWAGAAGASPGLGAFAPMSEGAAMYAQHLEYTRYIAALQMQHAAAVSPGSAAAPPPSGGAVPAVRGGAWTGLKNHDPERRYQGIVCRWDEQAGFGFINDLESHRVYGRDVFLHAAQIDREADNYKRRRKIDIANGDRVMFMVEMDRGKPRARDVEIVERCGKREEDREASADDPPEVKRRRD</sequence>
<feature type="domain" description="CSD" evidence="2">
    <location>
        <begin position="184"/>
        <end position="260"/>
    </location>
</feature>
<dbReference type="Pfam" id="PF00313">
    <property type="entry name" value="CSD"/>
    <property type="match status" value="1"/>
</dbReference>
<accession>A0A7S4TAH6</accession>
<dbReference type="PROSITE" id="PS51857">
    <property type="entry name" value="CSD_2"/>
    <property type="match status" value="1"/>
</dbReference>
<dbReference type="InterPro" id="IPR011129">
    <property type="entry name" value="CSD"/>
</dbReference>
<organism evidence="3">
    <name type="scientific">Alexandrium monilatum</name>
    <dbReference type="NCBI Taxonomy" id="311494"/>
    <lineage>
        <taxon>Eukaryota</taxon>
        <taxon>Sar</taxon>
        <taxon>Alveolata</taxon>
        <taxon>Dinophyceae</taxon>
        <taxon>Gonyaulacales</taxon>
        <taxon>Pyrocystaceae</taxon>
        <taxon>Alexandrium</taxon>
    </lineage>
</organism>
<name>A0A7S4TAH6_9DINO</name>
<gene>
    <name evidence="3" type="ORF">AMON00008_LOCUS65808</name>
</gene>
<dbReference type="SMART" id="SM00357">
    <property type="entry name" value="CSP"/>
    <property type="match status" value="1"/>
</dbReference>
<feature type="region of interest" description="Disordered" evidence="1">
    <location>
        <begin position="264"/>
        <end position="286"/>
    </location>
</feature>
<protein>
    <recommendedName>
        <fullName evidence="2">CSD domain-containing protein</fullName>
    </recommendedName>
</protein>
<dbReference type="InterPro" id="IPR012340">
    <property type="entry name" value="NA-bd_OB-fold"/>
</dbReference>